<proteinExistence type="predicted"/>
<feature type="non-terminal residue" evidence="2">
    <location>
        <position position="1"/>
    </location>
</feature>
<gene>
    <name evidence="2" type="ORF">QYT958_LOCUS39439</name>
</gene>
<sequence length="64" mass="7408">YPFDEQNCSLKFGTWTHNGNLVDLHHKTGDIVVDFGVDLSDYYPSIEWDILAAVSYFVYFMISL</sequence>
<dbReference type="GO" id="GO:0016020">
    <property type="term" value="C:membrane"/>
    <property type="evidence" value="ECO:0007669"/>
    <property type="project" value="InterPro"/>
</dbReference>
<dbReference type="GO" id="GO:0005230">
    <property type="term" value="F:extracellular ligand-gated monoatomic ion channel activity"/>
    <property type="evidence" value="ECO:0007669"/>
    <property type="project" value="InterPro"/>
</dbReference>
<evidence type="ECO:0000313" key="3">
    <source>
        <dbReference type="Proteomes" id="UP000663848"/>
    </source>
</evidence>
<evidence type="ECO:0000259" key="1">
    <source>
        <dbReference type="Pfam" id="PF02931"/>
    </source>
</evidence>
<dbReference type="Pfam" id="PF02931">
    <property type="entry name" value="Neur_chan_LBD"/>
    <property type="match status" value="1"/>
</dbReference>
<dbReference type="Proteomes" id="UP000663848">
    <property type="component" value="Unassembled WGS sequence"/>
</dbReference>
<dbReference type="AlphaFoldDB" id="A0A822BUN1"/>
<comment type="caution">
    <text evidence="2">The sequence shown here is derived from an EMBL/GenBank/DDBJ whole genome shotgun (WGS) entry which is preliminary data.</text>
</comment>
<reference evidence="2" key="1">
    <citation type="submission" date="2021-02" db="EMBL/GenBank/DDBJ databases">
        <authorList>
            <person name="Nowell W R."/>
        </authorList>
    </citation>
    <scope>NUCLEOTIDE SEQUENCE</scope>
</reference>
<dbReference type="Gene3D" id="2.70.170.10">
    <property type="entry name" value="Neurotransmitter-gated ion-channel ligand-binding domain"/>
    <property type="match status" value="1"/>
</dbReference>
<accession>A0A822BUN1</accession>
<name>A0A822BUN1_9BILA</name>
<dbReference type="EMBL" id="CAJOBR010036833">
    <property type="protein sequence ID" value="CAF5015018.1"/>
    <property type="molecule type" value="Genomic_DNA"/>
</dbReference>
<dbReference type="InterPro" id="IPR036734">
    <property type="entry name" value="Neur_chan_lig-bd_sf"/>
</dbReference>
<dbReference type="InterPro" id="IPR006202">
    <property type="entry name" value="Neur_chan_lig-bd"/>
</dbReference>
<organism evidence="2 3">
    <name type="scientific">Rotaria socialis</name>
    <dbReference type="NCBI Taxonomy" id="392032"/>
    <lineage>
        <taxon>Eukaryota</taxon>
        <taxon>Metazoa</taxon>
        <taxon>Spiralia</taxon>
        <taxon>Gnathifera</taxon>
        <taxon>Rotifera</taxon>
        <taxon>Eurotatoria</taxon>
        <taxon>Bdelloidea</taxon>
        <taxon>Philodinida</taxon>
        <taxon>Philodinidae</taxon>
        <taxon>Rotaria</taxon>
    </lineage>
</organism>
<dbReference type="SUPFAM" id="SSF63712">
    <property type="entry name" value="Nicotinic receptor ligand binding domain-like"/>
    <property type="match status" value="1"/>
</dbReference>
<feature type="domain" description="Neurotransmitter-gated ion-channel ligand-binding" evidence="1">
    <location>
        <begin position="1"/>
        <end position="54"/>
    </location>
</feature>
<protein>
    <recommendedName>
        <fullName evidence="1">Neurotransmitter-gated ion-channel ligand-binding domain-containing protein</fullName>
    </recommendedName>
</protein>
<evidence type="ECO:0000313" key="2">
    <source>
        <dbReference type="EMBL" id="CAF5015018.1"/>
    </source>
</evidence>